<evidence type="ECO:0000313" key="14">
    <source>
        <dbReference type="Proteomes" id="UP001054837"/>
    </source>
</evidence>
<evidence type="ECO:0000313" key="13">
    <source>
        <dbReference type="EMBL" id="GIY28382.1"/>
    </source>
</evidence>
<accession>A0AAV4S6K2</accession>
<keyword evidence="14" id="KW-1185">Reference proteome</keyword>
<dbReference type="InterPro" id="IPR007110">
    <property type="entry name" value="Ig-like_dom"/>
</dbReference>
<organism evidence="13 14">
    <name type="scientific">Caerostris darwini</name>
    <dbReference type="NCBI Taxonomy" id="1538125"/>
    <lineage>
        <taxon>Eukaryota</taxon>
        <taxon>Metazoa</taxon>
        <taxon>Ecdysozoa</taxon>
        <taxon>Arthropoda</taxon>
        <taxon>Chelicerata</taxon>
        <taxon>Arachnida</taxon>
        <taxon>Araneae</taxon>
        <taxon>Araneomorphae</taxon>
        <taxon>Entelegynae</taxon>
        <taxon>Araneoidea</taxon>
        <taxon>Araneidae</taxon>
        <taxon>Caerostris</taxon>
    </lineage>
</organism>
<evidence type="ECO:0000256" key="5">
    <source>
        <dbReference type="ARBA" id="ARBA00022989"/>
    </source>
</evidence>
<evidence type="ECO:0000256" key="8">
    <source>
        <dbReference type="ARBA" id="ARBA00023170"/>
    </source>
</evidence>
<dbReference type="AlphaFoldDB" id="A0AAV4S6K2"/>
<feature type="domain" description="Ig-like" evidence="12">
    <location>
        <begin position="61"/>
        <end position="128"/>
    </location>
</feature>
<dbReference type="PANTHER" id="PTHR19890">
    <property type="entry name" value="FIBROBLAST GROWTH FACTOR RECEPTOR"/>
    <property type="match status" value="1"/>
</dbReference>
<protein>
    <submittedName>
        <fullName evidence="13">Fibroblast growth factor receptor-like 1</fullName>
    </submittedName>
</protein>
<evidence type="ECO:0000256" key="1">
    <source>
        <dbReference type="ARBA" id="ARBA00004167"/>
    </source>
</evidence>
<dbReference type="InterPro" id="IPR003599">
    <property type="entry name" value="Ig_sub"/>
</dbReference>
<keyword evidence="2" id="KW-0812">Transmembrane</keyword>
<dbReference type="PANTHER" id="PTHR19890:SF10">
    <property type="entry name" value="FIBROBLAST GROWTH FACTOR RECEPTOR-LIKE 1"/>
    <property type="match status" value="1"/>
</dbReference>
<evidence type="ECO:0000256" key="11">
    <source>
        <dbReference type="SAM" id="MobiDB-lite"/>
    </source>
</evidence>
<dbReference type="InterPro" id="IPR013098">
    <property type="entry name" value="Ig_I-set"/>
</dbReference>
<name>A0AAV4S6K2_9ARAC</name>
<comment type="subcellular location">
    <subcellularLocation>
        <location evidence="1">Membrane</location>
        <topology evidence="1">Single-pass membrane protein</topology>
    </subcellularLocation>
</comment>
<dbReference type="Pfam" id="PF07679">
    <property type="entry name" value="I-set"/>
    <property type="match status" value="2"/>
</dbReference>
<gene>
    <name evidence="13" type="primary">FGFRL1</name>
    <name evidence="13" type="ORF">CDAR_388561</name>
</gene>
<dbReference type="InterPro" id="IPR013783">
    <property type="entry name" value="Ig-like_fold"/>
</dbReference>
<keyword evidence="10" id="KW-0393">Immunoglobulin domain</keyword>
<reference evidence="13 14" key="1">
    <citation type="submission" date="2021-06" db="EMBL/GenBank/DDBJ databases">
        <title>Caerostris darwini draft genome.</title>
        <authorList>
            <person name="Kono N."/>
            <person name="Arakawa K."/>
        </authorList>
    </citation>
    <scope>NUCLEOTIDE SEQUENCE [LARGE SCALE GENOMIC DNA]</scope>
</reference>
<dbReference type="InterPro" id="IPR003598">
    <property type="entry name" value="Ig_sub2"/>
</dbReference>
<keyword evidence="7" id="KW-1015">Disulfide bond</keyword>
<evidence type="ECO:0000259" key="12">
    <source>
        <dbReference type="PROSITE" id="PS50835"/>
    </source>
</evidence>
<dbReference type="GO" id="GO:0016020">
    <property type="term" value="C:membrane"/>
    <property type="evidence" value="ECO:0007669"/>
    <property type="project" value="UniProtKB-SubCell"/>
</dbReference>
<proteinExistence type="predicted"/>
<evidence type="ECO:0000256" key="7">
    <source>
        <dbReference type="ARBA" id="ARBA00023157"/>
    </source>
</evidence>
<dbReference type="FunFam" id="2.60.40.10:FF:000016">
    <property type="entry name" value="Fibroblast growth factor receptor"/>
    <property type="match status" value="1"/>
</dbReference>
<keyword evidence="4" id="KW-0677">Repeat</keyword>
<comment type="caution">
    <text evidence="13">The sequence shown here is derived from an EMBL/GenBank/DDBJ whole genome shotgun (WGS) entry which is preliminary data.</text>
</comment>
<feature type="domain" description="Ig-like" evidence="12">
    <location>
        <begin position="138"/>
        <end position="230"/>
    </location>
</feature>
<evidence type="ECO:0000256" key="6">
    <source>
        <dbReference type="ARBA" id="ARBA00023136"/>
    </source>
</evidence>
<keyword evidence="5" id="KW-1133">Transmembrane helix</keyword>
<dbReference type="SUPFAM" id="SSF48726">
    <property type="entry name" value="Immunoglobulin"/>
    <property type="match status" value="3"/>
</dbReference>
<dbReference type="SMART" id="SM00409">
    <property type="entry name" value="IG"/>
    <property type="match status" value="2"/>
</dbReference>
<dbReference type="InterPro" id="IPR052615">
    <property type="entry name" value="FGFRL"/>
</dbReference>
<evidence type="ECO:0000256" key="3">
    <source>
        <dbReference type="ARBA" id="ARBA00022729"/>
    </source>
</evidence>
<evidence type="ECO:0000256" key="9">
    <source>
        <dbReference type="ARBA" id="ARBA00023180"/>
    </source>
</evidence>
<dbReference type="PROSITE" id="PS50835">
    <property type="entry name" value="IG_LIKE"/>
    <property type="match status" value="3"/>
</dbReference>
<keyword evidence="3" id="KW-0732">Signal</keyword>
<keyword evidence="8 13" id="KW-0675">Receptor</keyword>
<dbReference type="InterPro" id="IPR036179">
    <property type="entry name" value="Ig-like_dom_sf"/>
</dbReference>
<sequence>MITLVNIISVKEIIKRKKSYEKRKRKRDNEFNNVRSRKNSNSSSKSSDLRLVVISNGVAILPCETPESSTGVQYNWSKGYVPVVTRSDGRIRITDEGHLVLKDTREEDSGIYVCKTTSNEEITEVNVTLIVLEPDSAPYFHNFTEPNATIQRTEGSSVSFQCPVRGHPMPGITWLKNGIHIDTADLDSTTEYMMWSITLNNLKVSDSGNYTCFIANTLGSVNATFNLLVTQKEKPAVINTTRPDLAVFHPLNTTVKYGSSATFQCRVRSEAPPNIQWLKKVEESEIPMLQQQHHDIIKVQEKIIKFSSHRSCREI</sequence>
<dbReference type="SMART" id="SM00408">
    <property type="entry name" value="IGc2"/>
    <property type="match status" value="2"/>
</dbReference>
<evidence type="ECO:0000256" key="10">
    <source>
        <dbReference type="ARBA" id="ARBA00023319"/>
    </source>
</evidence>
<dbReference type="Proteomes" id="UP001054837">
    <property type="component" value="Unassembled WGS sequence"/>
</dbReference>
<keyword evidence="9" id="KW-0325">Glycoprotein</keyword>
<evidence type="ECO:0000256" key="2">
    <source>
        <dbReference type="ARBA" id="ARBA00022692"/>
    </source>
</evidence>
<dbReference type="Gene3D" id="2.60.40.10">
    <property type="entry name" value="Immunoglobulins"/>
    <property type="match status" value="3"/>
</dbReference>
<feature type="region of interest" description="Disordered" evidence="11">
    <location>
        <begin position="19"/>
        <end position="44"/>
    </location>
</feature>
<feature type="domain" description="Ig-like" evidence="12">
    <location>
        <begin position="243"/>
        <end position="315"/>
    </location>
</feature>
<dbReference type="EMBL" id="BPLQ01007170">
    <property type="protein sequence ID" value="GIY28382.1"/>
    <property type="molecule type" value="Genomic_DNA"/>
</dbReference>
<keyword evidence="6" id="KW-0472">Membrane</keyword>
<evidence type="ECO:0000256" key="4">
    <source>
        <dbReference type="ARBA" id="ARBA00022737"/>
    </source>
</evidence>